<reference evidence="2 3" key="1">
    <citation type="journal article" date="2018" name="Sci. Rep.">
        <title>Genome Features and Biochemical Characteristics of a Robust, Fast Growing and Naturally Transformable Cyanobacterium Synechococcus elongatus PCC 11801 Isolated from India.</title>
        <authorList>
            <person name="Jaiswal D."/>
            <person name="Sengupta A."/>
            <person name="Sohoni S."/>
            <person name="Sengupta S."/>
            <person name="Phadnavis A.G."/>
            <person name="Pakrasi H.B."/>
            <person name="Wangikar P.P."/>
        </authorList>
    </citation>
    <scope>NUCLEOTIDE SEQUENCE [LARGE SCALE GENOMIC DNA]</scope>
    <source>
        <strain evidence="2 3">PCC 11801</strain>
    </source>
</reference>
<accession>A0AAN1QNB9</accession>
<organism evidence="2 3">
    <name type="scientific">Synechococcus elongatus PCC 11801</name>
    <dbReference type="NCBI Taxonomy" id="2219813"/>
    <lineage>
        <taxon>Bacteria</taxon>
        <taxon>Bacillati</taxon>
        <taxon>Cyanobacteriota</taxon>
        <taxon>Cyanophyceae</taxon>
        <taxon>Synechococcales</taxon>
        <taxon>Synechococcaceae</taxon>
        <taxon>Synechococcus</taxon>
    </lineage>
</organism>
<evidence type="ECO:0000313" key="3">
    <source>
        <dbReference type="Proteomes" id="UP000267249"/>
    </source>
</evidence>
<sequence length="199" mass="22458">MLEAILLAASLVQGSEVCLKAPRSLACETYQRQVQQQQQAEEAKLKKELEAQKELLKAFQNKRLVFKVRIRDAAVGNALQNSIFSPGDADREEWFRLTVDNGNSVSILHSTNIMNKFWGNRTWYDHPTSAIRACKASLFEVDKTSCIISESDKIILPEGSTVYGYSFDVRYEEGGVVSVKSLQLSKDRQPDEIINLTVR</sequence>
<feature type="coiled-coil region" evidence="1">
    <location>
        <begin position="35"/>
        <end position="62"/>
    </location>
</feature>
<dbReference type="Proteomes" id="UP000267249">
    <property type="component" value="Chromosome"/>
</dbReference>
<name>A0AAN1QNB9_SYNEL</name>
<proteinExistence type="predicted"/>
<dbReference type="RefSeq" id="WP_208676727.1">
    <property type="nucleotide sequence ID" value="NZ_CP030139.2"/>
</dbReference>
<dbReference type="AlphaFoldDB" id="A0AAN1QNB9"/>
<keyword evidence="1" id="KW-0175">Coiled coil</keyword>
<dbReference type="EMBL" id="CP030139">
    <property type="protein sequence ID" value="AZB72457.1"/>
    <property type="molecule type" value="Genomic_DNA"/>
</dbReference>
<evidence type="ECO:0000313" key="2">
    <source>
        <dbReference type="EMBL" id="AZB72457.1"/>
    </source>
</evidence>
<gene>
    <name evidence="2" type="ORF">DOP62_06735</name>
</gene>
<evidence type="ECO:0000256" key="1">
    <source>
        <dbReference type="SAM" id="Coils"/>
    </source>
</evidence>
<protein>
    <submittedName>
        <fullName evidence="2">Uncharacterized protein</fullName>
    </submittedName>
</protein>